<dbReference type="Pfam" id="PF00211">
    <property type="entry name" value="Guanylate_cyc"/>
    <property type="match status" value="1"/>
</dbReference>
<evidence type="ECO:0000256" key="10">
    <source>
        <dbReference type="ARBA" id="ARBA00023293"/>
    </source>
</evidence>
<comment type="function">
    <text evidence="12">Binds to the catalytic subunit of the cyclin dependent kinases and is essential for their biological function.</text>
</comment>
<dbReference type="GO" id="GO:0035556">
    <property type="term" value="P:intracellular signal transduction"/>
    <property type="evidence" value="ECO:0007669"/>
    <property type="project" value="InterPro"/>
</dbReference>
<proteinExistence type="inferred from homology"/>
<evidence type="ECO:0000256" key="9">
    <source>
        <dbReference type="ARBA" id="ARBA00023239"/>
    </source>
</evidence>
<dbReference type="GO" id="GO:0005886">
    <property type="term" value="C:plasma membrane"/>
    <property type="evidence" value="ECO:0007669"/>
    <property type="project" value="TreeGrafter"/>
</dbReference>
<dbReference type="SUPFAM" id="SSF55637">
    <property type="entry name" value="Cell cycle regulatory proteins"/>
    <property type="match status" value="1"/>
</dbReference>
<dbReference type="InterPro" id="IPR001054">
    <property type="entry name" value="A/G_cyclase"/>
</dbReference>
<keyword evidence="7" id="KW-1133">Transmembrane helix</keyword>
<dbReference type="GO" id="GO:0007168">
    <property type="term" value="P:receptor guanylyl cyclase signaling pathway"/>
    <property type="evidence" value="ECO:0007669"/>
    <property type="project" value="TreeGrafter"/>
</dbReference>
<dbReference type="GO" id="GO:0004016">
    <property type="term" value="F:adenylate cyclase activity"/>
    <property type="evidence" value="ECO:0007669"/>
    <property type="project" value="TreeGrafter"/>
</dbReference>
<comment type="subcellular location">
    <subcellularLocation>
        <location evidence="1">Membrane</location>
        <topology evidence="1">Single-pass type I membrane protein</topology>
    </subcellularLocation>
</comment>
<keyword evidence="4" id="KW-0812">Transmembrane</keyword>
<evidence type="ECO:0000256" key="4">
    <source>
        <dbReference type="ARBA" id="ARBA00022692"/>
    </source>
</evidence>
<dbReference type="GO" id="GO:0001653">
    <property type="term" value="F:peptide receptor activity"/>
    <property type="evidence" value="ECO:0007669"/>
    <property type="project" value="TreeGrafter"/>
</dbReference>
<dbReference type="FunFam" id="3.30.170.10:FF:000001">
    <property type="entry name" value="Cyclin-dependent kinases regulatory subunit"/>
    <property type="match status" value="1"/>
</dbReference>
<feature type="domain" description="Guanylate cyclase" evidence="14">
    <location>
        <begin position="525"/>
        <end position="655"/>
    </location>
</feature>
<evidence type="ECO:0000256" key="7">
    <source>
        <dbReference type="ARBA" id="ARBA00022989"/>
    </source>
</evidence>
<dbReference type="GO" id="GO:0016538">
    <property type="term" value="F:cyclin-dependent protein serine/threonine kinase regulator activity"/>
    <property type="evidence" value="ECO:0007669"/>
    <property type="project" value="InterPro"/>
</dbReference>
<dbReference type="AlphaFoldDB" id="A0A8W8LJX1"/>
<dbReference type="Pfam" id="PF07701">
    <property type="entry name" value="HNOBA"/>
    <property type="match status" value="1"/>
</dbReference>
<evidence type="ECO:0000313" key="15">
    <source>
        <dbReference type="EnsemblMetazoa" id="G27815.1:cds"/>
    </source>
</evidence>
<protein>
    <recommendedName>
        <fullName evidence="12">Cyclin-dependent kinases regulatory subunit</fullName>
    </recommendedName>
</protein>
<dbReference type="GO" id="GO:0051301">
    <property type="term" value="P:cell division"/>
    <property type="evidence" value="ECO:0007669"/>
    <property type="project" value="UniProtKB-UniRule"/>
</dbReference>
<keyword evidence="11 12" id="KW-0131">Cell cycle</keyword>
<dbReference type="PANTHER" id="PTHR11920">
    <property type="entry name" value="GUANYLYL CYCLASE"/>
    <property type="match status" value="1"/>
</dbReference>
<dbReference type="InterPro" id="IPR013587">
    <property type="entry name" value="Nitrate/nitrite_sensing"/>
</dbReference>
<accession>A0A8W8LJX1</accession>
<evidence type="ECO:0000256" key="5">
    <source>
        <dbReference type="ARBA" id="ARBA00022729"/>
    </source>
</evidence>
<feature type="region of interest" description="Disordered" evidence="13">
    <location>
        <begin position="739"/>
        <end position="823"/>
    </location>
</feature>
<dbReference type="InterPro" id="IPR029787">
    <property type="entry name" value="Nucleotide_cyclase"/>
</dbReference>
<dbReference type="InterPro" id="IPR036858">
    <property type="entry name" value="Cyclin-dep_kinase_reg-sub_sf"/>
</dbReference>
<keyword evidence="10" id="KW-0141">cGMP biosynthesis</keyword>
<dbReference type="Gene3D" id="3.30.70.1230">
    <property type="entry name" value="Nucleotide cyclase"/>
    <property type="match status" value="1"/>
</dbReference>
<keyword evidence="3 12" id="KW-0132">Cell division</keyword>
<dbReference type="Pfam" id="PF08376">
    <property type="entry name" value="NIT"/>
    <property type="match status" value="1"/>
</dbReference>
<evidence type="ECO:0000256" key="13">
    <source>
        <dbReference type="SAM" id="MobiDB-lite"/>
    </source>
</evidence>
<keyword evidence="9" id="KW-0456">Lyase</keyword>
<evidence type="ECO:0000256" key="6">
    <source>
        <dbReference type="ARBA" id="ARBA00022741"/>
    </source>
</evidence>
<keyword evidence="6" id="KW-0547">Nucleotide-binding</keyword>
<name>A0A8W8LJX1_MAGGI</name>
<comment type="similarity">
    <text evidence="2 12">Belongs to the CKS family.</text>
</comment>
<dbReference type="SMART" id="SM01084">
    <property type="entry name" value="CKS"/>
    <property type="match status" value="1"/>
</dbReference>
<dbReference type="Proteomes" id="UP000005408">
    <property type="component" value="Unassembled WGS sequence"/>
</dbReference>
<dbReference type="GO" id="GO:0000166">
    <property type="term" value="F:nucleotide binding"/>
    <property type="evidence" value="ECO:0007669"/>
    <property type="project" value="UniProtKB-KW"/>
</dbReference>
<dbReference type="CDD" id="cd07302">
    <property type="entry name" value="CHD"/>
    <property type="match status" value="1"/>
</dbReference>
<evidence type="ECO:0000256" key="2">
    <source>
        <dbReference type="ARBA" id="ARBA00007782"/>
    </source>
</evidence>
<dbReference type="Pfam" id="PF01111">
    <property type="entry name" value="CKS"/>
    <property type="match status" value="1"/>
</dbReference>
<dbReference type="PANTHER" id="PTHR11920:SF501">
    <property type="entry name" value="GUANYLATE CYCLASE 32E"/>
    <property type="match status" value="1"/>
</dbReference>
<keyword evidence="5" id="KW-0732">Signal</keyword>
<dbReference type="PRINTS" id="PR00296">
    <property type="entry name" value="CYCLINKINASE"/>
</dbReference>
<dbReference type="InterPro" id="IPR000789">
    <property type="entry name" value="Cyclin-dep_kinase_reg-sub"/>
</dbReference>
<dbReference type="InterPro" id="IPR050401">
    <property type="entry name" value="Cyclic_nucleotide_synthase"/>
</dbReference>
<reference evidence="15" key="1">
    <citation type="submission" date="2022-08" db="UniProtKB">
        <authorList>
            <consortium name="EnsemblMetazoa"/>
        </authorList>
    </citation>
    <scope>IDENTIFICATION</scope>
    <source>
        <strain evidence="15">05x7-T-G4-1.051#20</strain>
    </source>
</reference>
<dbReference type="Gene3D" id="6.10.250.780">
    <property type="match status" value="1"/>
</dbReference>
<evidence type="ECO:0000256" key="8">
    <source>
        <dbReference type="ARBA" id="ARBA00023136"/>
    </source>
</evidence>
<dbReference type="SMART" id="SM00044">
    <property type="entry name" value="CYCc"/>
    <property type="match status" value="1"/>
</dbReference>
<evidence type="ECO:0000256" key="3">
    <source>
        <dbReference type="ARBA" id="ARBA00022618"/>
    </source>
</evidence>
<organism evidence="15 16">
    <name type="scientific">Magallana gigas</name>
    <name type="common">Pacific oyster</name>
    <name type="synonym">Crassostrea gigas</name>
    <dbReference type="NCBI Taxonomy" id="29159"/>
    <lineage>
        <taxon>Eukaryota</taxon>
        <taxon>Metazoa</taxon>
        <taxon>Spiralia</taxon>
        <taxon>Lophotrochozoa</taxon>
        <taxon>Mollusca</taxon>
        <taxon>Bivalvia</taxon>
        <taxon>Autobranchia</taxon>
        <taxon>Pteriomorphia</taxon>
        <taxon>Ostreida</taxon>
        <taxon>Ostreoidea</taxon>
        <taxon>Ostreidae</taxon>
        <taxon>Magallana</taxon>
    </lineage>
</organism>
<dbReference type="PROSITE" id="PS50125">
    <property type="entry name" value="GUANYLATE_CYCLASE_2"/>
    <property type="match status" value="1"/>
</dbReference>
<dbReference type="InterPro" id="IPR011645">
    <property type="entry name" value="HNOB_dom_associated"/>
</dbReference>
<dbReference type="Gene3D" id="3.30.170.10">
    <property type="entry name" value="Cyclin-dependent kinase, regulatory subunit"/>
    <property type="match status" value="1"/>
</dbReference>
<keyword evidence="16" id="KW-1185">Reference proteome</keyword>
<evidence type="ECO:0000313" key="16">
    <source>
        <dbReference type="Proteomes" id="UP000005408"/>
    </source>
</evidence>
<evidence type="ECO:0000256" key="11">
    <source>
        <dbReference type="ARBA" id="ARBA00023306"/>
    </source>
</evidence>
<evidence type="ECO:0000256" key="12">
    <source>
        <dbReference type="RuleBase" id="RU311113"/>
    </source>
</evidence>
<sequence>MSADQISYSEKYYDEKFEYRHVILPNDIAKLVPKNHLMTETEWRNLGVQQSPGWIHYMVHTPEPHILLFRRPLPQSNPIAGAMATKRTSNHIEETIEVLEEKMDKSSSSLSSLAITNLALNGKGTICNTVPVSNRGKRVQMVKMLCLTVLPILALWSYCVYQLTDIVATKTDNSKVRESLEFSIEVGRLIHHLQKERDLSILYLSALGPDTKTFLIKEYQITDESIESIAKWPGNLDIFNRDAFRSKSKMLQHLGQHRQQLNQMSSNINKEMTFYTSIIDIIIFWGYKSIVESKFAVVWKSLVGFQKITAAKEDLGLERALGTMFYARGGFETHLQFEQYNMKIFGFQSNYKTARLYSPDVDYIGSYGIVSYGRNVSIVLNNYRSYIQDHGEEEQKQSKIDMRSARWFYDNTSLYLDTLLSLQTSLGNICLQKVDKILQDSNRDLIISSCVLVFVLISCSLVILSTESLTSNIQKYAVILVDKTKELNFEKKRTDSLLYQMVPKEVADKLKKKEGIEAEFFKSVTVLFSDIHGFSLLSITLQPLEIVQLLNALYGAIDILLDNRDLYKVETINDSYMVVSGLPHRNNNKHVIEIAEFALSVQRMMREHAFSNREKGTIQLRIGINTGPCMAGIVGSTLPRYCLFGDTVNTASRMKSHSQPSKIHISHTSYVLLSKTGNYVMKKRGTIDIKGKGEMVTYWLVQSMSSSGSLAESPVSDSSANNDLPGEITHNRYALGALSYNPLPGRKTKKDEKVTARVPPSGVTKVAEKKHTIGKQKARQLEEENESDENVEGQKATPLQKEERDKMIMPVDLQESQADLHTQ</sequence>
<dbReference type="EnsemblMetazoa" id="G27815.1">
    <property type="protein sequence ID" value="G27815.1:cds"/>
    <property type="gene ID" value="G27815"/>
</dbReference>
<evidence type="ECO:0000259" key="14">
    <source>
        <dbReference type="PROSITE" id="PS50125"/>
    </source>
</evidence>
<feature type="compositionally biased region" description="Polar residues" evidence="13">
    <location>
        <begin position="814"/>
        <end position="823"/>
    </location>
</feature>
<dbReference type="FunFam" id="3.30.70.1230:FF:000030">
    <property type="entry name" value="Si:ch211-215j19.12"/>
    <property type="match status" value="1"/>
</dbReference>
<dbReference type="GO" id="GO:0004383">
    <property type="term" value="F:guanylate cyclase activity"/>
    <property type="evidence" value="ECO:0007669"/>
    <property type="project" value="InterPro"/>
</dbReference>
<keyword evidence="8" id="KW-0472">Membrane</keyword>
<dbReference type="PROSITE" id="PS00945">
    <property type="entry name" value="CKS_2"/>
    <property type="match status" value="1"/>
</dbReference>
<evidence type="ECO:0000256" key="1">
    <source>
        <dbReference type="ARBA" id="ARBA00004479"/>
    </source>
</evidence>
<dbReference type="SUPFAM" id="SSF55073">
    <property type="entry name" value="Nucleotide cyclase"/>
    <property type="match status" value="1"/>
</dbReference>